<dbReference type="InterPro" id="IPR019287">
    <property type="entry name" value="Hday_junct_resolvase-rel_dom"/>
</dbReference>
<dbReference type="eggNOG" id="COG4741">
    <property type="taxonomic scope" value="Bacteria"/>
</dbReference>
<proteinExistence type="predicted"/>
<evidence type="ECO:0000256" key="1">
    <source>
        <dbReference type="SAM" id="Phobius"/>
    </source>
</evidence>
<accession>H7EHI5</accession>
<evidence type="ECO:0000313" key="4">
    <source>
        <dbReference type="Proteomes" id="UP000003571"/>
    </source>
</evidence>
<sequence>MIWKRTMMTEFLVRLSGFDFAAVALFFSVMALTLCAACFAAFFFGVRRGKKMNYADIAGERRDAVKKSRAIIGGQVAEQVAAFLPGFPCNPGDVRFVGKPVDFVGFPGASEGKPIEEVLIIEVKTGKSQLTQREKEIRAAVESGRVRYVVYRP</sequence>
<dbReference type="EMBL" id="AGRW01000028">
    <property type="protein sequence ID" value="EIC02931.1"/>
    <property type="molecule type" value="Genomic_DNA"/>
</dbReference>
<comment type="caution">
    <text evidence="3">The sequence shown here is derived from an EMBL/GenBank/DDBJ whole genome shotgun (WGS) entry which is preliminary data.</text>
</comment>
<keyword evidence="1" id="KW-1133">Transmembrane helix</keyword>
<name>H7EHI5_9SPIR</name>
<reference evidence="3 4" key="1">
    <citation type="submission" date="2011-09" db="EMBL/GenBank/DDBJ databases">
        <title>The draft genome of Treponema saccharophilum DSM 2985.</title>
        <authorList>
            <consortium name="US DOE Joint Genome Institute (JGI-PGF)"/>
            <person name="Lucas S."/>
            <person name="Copeland A."/>
            <person name="Lapidus A."/>
            <person name="Glavina del Rio T."/>
            <person name="Dalin E."/>
            <person name="Tice H."/>
            <person name="Bruce D."/>
            <person name="Goodwin L."/>
            <person name="Pitluck S."/>
            <person name="Peters L."/>
            <person name="Kyrpides N."/>
            <person name="Mavromatis K."/>
            <person name="Ivanova N."/>
            <person name="Markowitz V."/>
            <person name="Cheng J.-F."/>
            <person name="Hugenholtz P."/>
            <person name="Woyke T."/>
            <person name="Wu D."/>
            <person name="Gronow S."/>
            <person name="Wellnitz S."/>
            <person name="Brambilla E."/>
            <person name="Klenk H.-P."/>
            <person name="Eisen J.A."/>
        </authorList>
    </citation>
    <scope>NUCLEOTIDE SEQUENCE [LARGE SCALE GENOMIC DNA]</scope>
    <source>
        <strain evidence="3 4">DSM 2985</strain>
    </source>
</reference>
<dbReference type="Pfam" id="PF10107">
    <property type="entry name" value="Endonuc_Holl"/>
    <property type="match status" value="1"/>
</dbReference>
<dbReference type="STRING" id="907348.TresaDRAFT_2584"/>
<keyword evidence="4" id="KW-1185">Reference proteome</keyword>
<keyword evidence="1" id="KW-0812">Transmembrane</keyword>
<feature type="domain" description="Holliday junction resolvase-related" evidence="2">
    <location>
        <begin position="60"/>
        <end position="152"/>
    </location>
</feature>
<evidence type="ECO:0000259" key="2">
    <source>
        <dbReference type="Pfam" id="PF10107"/>
    </source>
</evidence>
<keyword evidence="1" id="KW-0472">Membrane</keyword>
<feature type="transmembrane region" description="Helical" evidence="1">
    <location>
        <begin position="20"/>
        <end position="44"/>
    </location>
</feature>
<gene>
    <name evidence="3" type="ORF">TresaDRAFT_2584</name>
</gene>
<evidence type="ECO:0000313" key="3">
    <source>
        <dbReference type="EMBL" id="EIC02931.1"/>
    </source>
</evidence>
<protein>
    <submittedName>
        <fullName evidence="3">Holliday junction resolvase</fullName>
    </submittedName>
</protein>
<dbReference type="Proteomes" id="UP000003571">
    <property type="component" value="Unassembled WGS sequence"/>
</dbReference>
<dbReference type="RefSeq" id="WP_002702114.1">
    <property type="nucleotide sequence ID" value="NZ_AGRW01000028.1"/>
</dbReference>
<organism evidence="3 4">
    <name type="scientific">Treponema saccharophilum DSM 2985</name>
    <dbReference type="NCBI Taxonomy" id="907348"/>
    <lineage>
        <taxon>Bacteria</taxon>
        <taxon>Pseudomonadati</taxon>
        <taxon>Spirochaetota</taxon>
        <taxon>Spirochaetia</taxon>
        <taxon>Spirochaetales</taxon>
        <taxon>Treponemataceae</taxon>
        <taxon>Treponema</taxon>
    </lineage>
</organism>
<dbReference type="AlphaFoldDB" id="H7EHI5"/>
<dbReference type="PATRIC" id="fig|907348.3.peg.252"/>